<accession>E2SDL2</accession>
<feature type="domain" description="TadE-like" evidence="3">
    <location>
        <begin position="25"/>
        <end position="67"/>
    </location>
</feature>
<feature type="region of interest" description="Disordered" evidence="1">
    <location>
        <begin position="1"/>
        <end position="20"/>
    </location>
</feature>
<dbReference type="AlphaFoldDB" id="E2SDL2"/>
<protein>
    <submittedName>
        <fullName evidence="4">TadE-like protein</fullName>
    </submittedName>
</protein>
<reference evidence="4" key="1">
    <citation type="submission" date="2010-08" db="EMBL/GenBank/DDBJ databases">
        <authorList>
            <person name="Muzny D."/>
            <person name="Qin X."/>
            <person name="Buhay C."/>
            <person name="Dugan-Rocha S."/>
            <person name="Ding Y."/>
            <person name="Chen G."/>
            <person name="Hawes A."/>
            <person name="Holder M."/>
            <person name="Jhangiani S."/>
            <person name="Johnson A."/>
            <person name="Khan Z."/>
            <person name="Li Z."/>
            <person name="Liu W."/>
            <person name="Liu X."/>
            <person name="Perez L."/>
            <person name="Shen H."/>
            <person name="Wang Q."/>
            <person name="Watt J."/>
            <person name="Xi L."/>
            <person name="Xin Y."/>
            <person name="Zhou J."/>
            <person name="Deng J."/>
            <person name="Jiang H."/>
            <person name="Liu Y."/>
            <person name="Qu J."/>
            <person name="Song X.-Z."/>
            <person name="Zhang L."/>
            <person name="Villasana D."/>
            <person name="Johnson A."/>
            <person name="Liu J."/>
            <person name="Liyanage D."/>
            <person name="Lorensuhewa L."/>
            <person name="Robinson T."/>
            <person name="Song A."/>
            <person name="Song B.-B."/>
            <person name="Dinh H."/>
            <person name="Thornton R."/>
            <person name="Coyle M."/>
            <person name="Francisco L."/>
            <person name="Jackson L."/>
            <person name="Javaid M."/>
            <person name="Korchina V."/>
            <person name="Kovar C."/>
            <person name="Mata R."/>
            <person name="Mathew T."/>
            <person name="Ngo R."/>
            <person name="Nguyen L."/>
            <person name="Nguyen N."/>
            <person name="Okwuonu G."/>
            <person name="Ongeri F."/>
            <person name="Pham C."/>
            <person name="Simmons D."/>
            <person name="Wilczek-Boney K."/>
            <person name="Hale W."/>
            <person name="Jakkamsetti A."/>
            <person name="Pham P."/>
            <person name="Ruth R."/>
            <person name="San Lucas F."/>
            <person name="Warren J."/>
            <person name="Zhang J."/>
            <person name="Zhao Z."/>
            <person name="Zhou C."/>
            <person name="Zhu D."/>
            <person name="Lee S."/>
            <person name="Bess C."/>
            <person name="Blankenburg K."/>
            <person name="Forbes L."/>
            <person name="Fu Q."/>
            <person name="Gubbala S."/>
            <person name="Hirani K."/>
            <person name="Jayaseelan J.C."/>
            <person name="Lara F."/>
            <person name="Munidasa M."/>
            <person name="Palculict T."/>
            <person name="Patil S."/>
            <person name="Pu L.-L."/>
            <person name="Saada N."/>
            <person name="Tang L."/>
            <person name="Weissenberger G."/>
            <person name="Zhu Y."/>
            <person name="Hemphill L."/>
            <person name="Shang Y."/>
            <person name="Youmans B."/>
            <person name="Ayvaz T."/>
            <person name="Ross M."/>
            <person name="Santibanez J."/>
            <person name="Aqrawi P."/>
            <person name="Gross S."/>
            <person name="Joshi V."/>
            <person name="Fowler G."/>
            <person name="Nazareth L."/>
            <person name="Reid J."/>
            <person name="Worley K."/>
            <person name="Petrosino J."/>
            <person name="Highlander S."/>
            <person name="Gibbs R."/>
        </authorList>
    </citation>
    <scope>NUCLEOTIDE SEQUENCE [LARGE SCALE GENOMIC DNA]</scope>
    <source>
        <strain evidence="4">DSM 15272</strain>
    </source>
</reference>
<evidence type="ECO:0000256" key="2">
    <source>
        <dbReference type="SAM" id="Phobius"/>
    </source>
</evidence>
<feature type="compositionally biased region" description="Basic residues" evidence="1">
    <location>
        <begin position="8"/>
        <end position="18"/>
    </location>
</feature>
<evidence type="ECO:0000313" key="5">
    <source>
        <dbReference type="Proteomes" id="UP000003111"/>
    </source>
</evidence>
<dbReference type="HOGENOM" id="CLU_122851_1_0_11"/>
<evidence type="ECO:0000313" key="4">
    <source>
        <dbReference type="EMBL" id="EFQ82589.1"/>
    </source>
</evidence>
<sequence>MSNITRTRAPHRRLGRGARARDERGAAAVELALVAPILIALAAGIVDFGFRYQQHIQYTNAAMQSARVMSITNNSDTATTEARSLTTAGVAVTVSAGGCGVGQSSVSVTIQGTRDTLTGLFGQTFTVRGTGQVRCE</sequence>
<dbReference type="Proteomes" id="UP000003111">
    <property type="component" value="Unassembled WGS sequence"/>
</dbReference>
<comment type="caution">
    <text evidence="4">The sequence shown here is derived from an EMBL/GenBank/DDBJ whole genome shotgun (WGS) entry which is preliminary data.</text>
</comment>
<gene>
    <name evidence="4" type="ORF">HMPREF0063_11798</name>
</gene>
<dbReference type="InterPro" id="IPR012495">
    <property type="entry name" value="TadE-like_dom"/>
</dbReference>
<keyword evidence="2" id="KW-0472">Membrane</keyword>
<name>E2SDL2_9ACTN</name>
<keyword evidence="2" id="KW-0812">Transmembrane</keyword>
<feature type="transmembrane region" description="Helical" evidence="2">
    <location>
        <begin position="31"/>
        <end position="50"/>
    </location>
</feature>
<evidence type="ECO:0000259" key="3">
    <source>
        <dbReference type="Pfam" id="PF07811"/>
    </source>
</evidence>
<keyword evidence="2" id="KW-1133">Transmembrane helix</keyword>
<dbReference type="EMBL" id="ACLF03000006">
    <property type="protein sequence ID" value="EFQ82589.1"/>
    <property type="molecule type" value="Genomic_DNA"/>
</dbReference>
<dbReference type="RefSeq" id="WP_007076890.1">
    <property type="nucleotide sequence ID" value="NZ_CM001024.1"/>
</dbReference>
<dbReference type="eggNOG" id="COG4961">
    <property type="taxonomic scope" value="Bacteria"/>
</dbReference>
<dbReference type="STRING" id="585531.HMPREF0063_11798"/>
<keyword evidence="5" id="KW-1185">Reference proteome</keyword>
<evidence type="ECO:0000256" key="1">
    <source>
        <dbReference type="SAM" id="MobiDB-lite"/>
    </source>
</evidence>
<dbReference type="Pfam" id="PF07811">
    <property type="entry name" value="TadE"/>
    <property type="match status" value="1"/>
</dbReference>
<organism evidence="4 5">
    <name type="scientific">Aeromicrobium marinum DSM 15272</name>
    <dbReference type="NCBI Taxonomy" id="585531"/>
    <lineage>
        <taxon>Bacteria</taxon>
        <taxon>Bacillati</taxon>
        <taxon>Actinomycetota</taxon>
        <taxon>Actinomycetes</taxon>
        <taxon>Propionibacteriales</taxon>
        <taxon>Nocardioidaceae</taxon>
        <taxon>Aeromicrobium</taxon>
    </lineage>
</organism>
<proteinExistence type="predicted"/>